<evidence type="ECO:0000256" key="1">
    <source>
        <dbReference type="SAM" id="SignalP"/>
    </source>
</evidence>
<evidence type="ECO:0000313" key="3">
    <source>
        <dbReference type="Proteomes" id="UP000183015"/>
    </source>
</evidence>
<name>A0A1H7TRK0_STRJI</name>
<proteinExistence type="predicted"/>
<keyword evidence="3" id="KW-1185">Reference proteome</keyword>
<organism evidence="2 3">
    <name type="scientific">Streptacidiphilus jiangxiensis</name>
    <dbReference type="NCBI Taxonomy" id="235985"/>
    <lineage>
        <taxon>Bacteria</taxon>
        <taxon>Bacillati</taxon>
        <taxon>Actinomycetota</taxon>
        <taxon>Actinomycetes</taxon>
        <taxon>Kitasatosporales</taxon>
        <taxon>Streptomycetaceae</taxon>
        <taxon>Streptacidiphilus</taxon>
    </lineage>
</organism>
<dbReference type="eggNOG" id="ENOG502ZRVE">
    <property type="taxonomic scope" value="Bacteria"/>
</dbReference>
<dbReference type="AlphaFoldDB" id="A0A1H7TRK0"/>
<protein>
    <recommendedName>
        <fullName evidence="4">Lipoprotein</fullName>
    </recommendedName>
</protein>
<evidence type="ECO:0000313" key="2">
    <source>
        <dbReference type="EMBL" id="SEL87522.1"/>
    </source>
</evidence>
<accession>A0A1H7TRK0</accession>
<evidence type="ECO:0008006" key="4">
    <source>
        <dbReference type="Google" id="ProtNLM"/>
    </source>
</evidence>
<dbReference type="EMBL" id="FOAZ01000014">
    <property type="protein sequence ID" value="SEL87522.1"/>
    <property type="molecule type" value="Genomic_DNA"/>
</dbReference>
<dbReference type="PROSITE" id="PS51257">
    <property type="entry name" value="PROKAR_LIPOPROTEIN"/>
    <property type="match status" value="1"/>
</dbReference>
<sequence>MRIPVRALGSIVGVAALLLAGCAKGASVVAPSGTGEQATPPGELLLLFRAPQGAVRLGGEPSGVPEAMKGPMSEPAVDHLLLTTSWWTVGMTPQQVESWLLAHPPAGSTPNASMVGGGSGTAFGETFALPDQGAYQERSLATSATAWHGGALLRVDAMEVRVGVRSARNEVPSGVTRLKARTSRPGPGGSPVTRTTSVTDVATVRRIAALTNGLPPLPPGIRNCPMDNGGRLTLDFYTPNSPTPAATVTVGLSGCRDATVTTPQDPAGTGLNATPSDFGDQVLRLLDPTL</sequence>
<gene>
    <name evidence="2" type="ORF">SAMN05414137_114169</name>
</gene>
<feature type="signal peptide" evidence="1">
    <location>
        <begin position="1"/>
        <end position="25"/>
    </location>
</feature>
<reference evidence="3" key="1">
    <citation type="submission" date="2016-10" db="EMBL/GenBank/DDBJ databases">
        <authorList>
            <person name="Varghese N."/>
        </authorList>
    </citation>
    <scope>NUCLEOTIDE SEQUENCE [LARGE SCALE GENOMIC DNA]</scope>
    <source>
        <strain evidence="3">DSM 45096 / BCRC 16803 / CGMCC 4.1857 / CIP 109030 / JCM 12277 / KCTC 19219 / NBRC 100920 / 33214</strain>
    </source>
</reference>
<dbReference type="Proteomes" id="UP000183015">
    <property type="component" value="Unassembled WGS sequence"/>
</dbReference>
<feature type="chain" id="PRO_5010274725" description="Lipoprotein" evidence="1">
    <location>
        <begin position="26"/>
        <end position="290"/>
    </location>
</feature>
<keyword evidence="1" id="KW-0732">Signal</keyword>